<proteinExistence type="inferred from homology"/>
<evidence type="ECO:0000256" key="5">
    <source>
        <dbReference type="ARBA" id="ARBA00022989"/>
    </source>
</evidence>
<evidence type="ECO:0000259" key="8">
    <source>
        <dbReference type="PROSITE" id="PS50928"/>
    </source>
</evidence>
<dbReference type="GO" id="GO:0055085">
    <property type="term" value="P:transmembrane transport"/>
    <property type="evidence" value="ECO:0007669"/>
    <property type="project" value="InterPro"/>
</dbReference>
<dbReference type="CDD" id="cd06261">
    <property type="entry name" value="TM_PBP2"/>
    <property type="match status" value="1"/>
</dbReference>
<dbReference type="AlphaFoldDB" id="A0A5R9GGF3"/>
<keyword evidence="5 7" id="KW-1133">Transmembrane helix</keyword>
<dbReference type="Pfam" id="PF00528">
    <property type="entry name" value="BPD_transp_1"/>
    <property type="match status" value="1"/>
</dbReference>
<keyword evidence="6 7" id="KW-0472">Membrane</keyword>
<keyword evidence="2 7" id="KW-0813">Transport</keyword>
<evidence type="ECO:0000313" key="10">
    <source>
        <dbReference type="Proteomes" id="UP000309676"/>
    </source>
</evidence>
<dbReference type="PANTHER" id="PTHR43744">
    <property type="entry name" value="ABC TRANSPORTER PERMEASE PROTEIN MG189-RELATED-RELATED"/>
    <property type="match status" value="1"/>
</dbReference>
<dbReference type="InterPro" id="IPR035906">
    <property type="entry name" value="MetI-like_sf"/>
</dbReference>
<comment type="caution">
    <text evidence="9">The sequence shown here is derived from an EMBL/GenBank/DDBJ whole genome shotgun (WGS) entry which is preliminary data.</text>
</comment>
<dbReference type="Gene3D" id="1.10.3720.10">
    <property type="entry name" value="MetI-like"/>
    <property type="match status" value="1"/>
</dbReference>
<evidence type="ECO:0000256" key="2">
    <source>
        <dbReference type="ARBA" id="ARBA00022448"/>
    </source>
</evidence>
<protein>
    <submittedName>
        <fullName evidence="9">Carbohydrate ABC transporter permease</fullName>
    </submittedName>
</protein>
<evidence type="ECO:0000313" key="9">
    <source>
        <dbReference type="EMBL" id="TLS51803.1"/>
    </source>
</evidence>
<feature type="transmembrane region" description="Helical" evidence="7">
    <location>
        <begin position="184"/>
        <end position="209"/>
    </location>
</feature>
<gene>
    <name evidence="9" type="ORF">FE782_12890</name>
</gene>
<feature type="transmembrane region" description="Helical" evidence="7">
    <location>
        <begin position="143"/>
        <end position="163"/>
    </location>
</feature>
<organism evidence="9 10">
    <name type="scientific">Paenibacillus antri</name>
    <dbReference type="NCBI Taxonomy" id="2582848"/>
    <lineage>
        <taxon>Bacteria</taxon>
        <taxon>Bacillati</taxon>
        <taxon>Bacillota</taxon>
        <taxon>Bacilli</taxon>
        <taxon>Bacillales</taxon>
        <taxon>Paenibacillaceae</taxon>
        <taxon>Paenibacillus</taxon>
    </lineage>
</organism>
<dbReference type="OrthoDB" id="9810086at2"/>
<evidence type="ECO:0000256" key="4">
    <source>
        <dbReference type="ARBA" id="ARBA00022692"/>
    </source>
</evidence>
<keyword evidence="4 7" id="KW-0812">Transmembrane</keyword>
<dbReference type="PROSITE" id="PS50928">
    <property type="entry name" value="ABC_TM1"/>
    <property type="match status" value="1"/>
</dbReference>
<dbReference type="GO" id="GO:0005886">
    <property type="term" value="C:plasma membrane"/>
    <property type="evidence" value="ECO:0007669"/>
    <property type="project" value="UniProtKB-SubCell"/>
</dbReference>
<accession>A0A5R9GGF3</accession>
<feature type="transmembrane region" description="Helical" evidence="7">
    <location>
        <begin position="259"/>
        <end position="278"/>
    </location>
</feature>
<feature type="domain" description="ABC transmembrane type-1" evidence="8">
    <location>
        <begin position="76"/>
        <end position="278"/>
    </location>
</feature>
<evidence type="ECO:0000256" key="7">
    <source>
        <dbReference type="RuleBase" id="RU363032"/>
    </source>
</evidence>
<dbReference type="EMBL" id="VCIW01000007">
    <property type="protein sequence ID" value="TLS51803.1"/>
    <property type="molecule type" value="Genomic_DNA"/>
</dbReference>
<dbReference type="InterPro" id="IPR000515">
    <property type="entry name" value="MetI-like"/>
</dbReference>
<feature type="transmembrane region" description="Helical" evidence="7">
    <location>
        <begin position="80"/>
        <end position="99"/>
    </location>
</feature>
<evidence type="ECO:0000256" key="6">
    <source>
        <dbReference type="ARBA" id="ARBA00023136"/>
    </source>
</evidence>
<dbReference type="SUPFAM" id="SSF161098">
    <property type="entry name" value="MetI-like"/>
    <property type="match status" value="1"/>
</dbReference>
<feature type="transmembrane region" description="Helical" evidence="7">
    <location>
        <begin position="12"/>
        <end position="33"/>
    </location>
</feature>
<evidence type="ECO:0000256" key="3">
    <source>
        <dbReference type="ARBA" id="ARBA00022475"/>
    </source>
</evidence>
<evidence type="ECO:0000256" key="1">
    <source>
        <dbReference type="ARBA" id="ARBA00004651"/>
    </source>
</evidence>
<reference evidence="9 10" key="1">
    <citation type="submission" date="2019-05" db="EMBL/GenBank/DDBJ databases">
        <authorList>
            <person name="Narsing Rao M.P."/>
            <person name="Li W.J."/>
        </authorList>
    </citation>
    <scope>NUCLEOTIDE SEQUENCE [LARGE SCALE GENOMIC DNA]</scope>
    <source>
        <strain evidence="9 10">SYSU_K30003</strain>
    </source>
</reference>
<sequence length="293" mass="32918">MRTMRTTRGEQVFNVVNIVVLFILGLTTLLPFLHVLAKSLSSQVAISLGQVTFLPVDFQIGTFQYVLEQEQFVGSFRNSVIVTLVGTVLALTMTVMIAYPLSKPKLKGRKFFMLVFVFVMLFSGGMVPNYLLYKTFGLVNTLWALIVPGMLSVFNILLVKTFFEELPESVEESARIDGANNFTILFRIVLPMALPVMAAVGLFFAVAYWNNYFSAVLYITKPDLKPLQMYLYELISQTTPEMGMELDADRMMNVDPESIRAATIMLSTLPILCLYPFLQKYFVKGITIGSVKG</sequence>
<keyword evidence="10" id="KW-1185">Reference proteome</keyword>
<dbReference type="PANTHER" id="PTHR43744:SF9">
    <property type="entry name" value="POLYGALACTURONAN_RHAMNOGALACTURONAN TRANSPORT SYSTEM PERMEASE PROTEIN YTCP"/>
    <property type="match status" value="1"/>
</dbReference>
<comment type="subcellular location">
    <subcellularLocation>
        <location evidence="1 7">Cell membrane</location>
        <topology evidence="1 7">Multi-pass membrane protein</topology>
    </subcellularLocation>
</comment>
<comment type="similarity">
    <text evidence="7">Belongs to the binding-protein-dependent transport system permease family.</text>
</comment>
<dbReference type="Proteomes" id="UP000309676">
    <property type="component" value="Unassembled WGS sequence"/>
</dbReference>
<keyword evidence="3" id="KW-1003">Cell membrane</keyword>
<name>A0A5R9GGF3_9BACL</name>
<feature type="transmembrane region" description="Helical" evidence="7">
    <location>
        <begin position="111"/>
        <end position="131"/>
    </location>
</feature>